<protein>
    <recommendedName>
        <fullName evidence="4">Actin cortical patch SUR7/pH-response regulator PalI</fullName>
    </recommendedName>
</protein>
<feature type="transmembrane region" description="Helical" evidence="1">
    <location>
        <begin position="179"/>
        <end position="204"/>
    </location>
</feature>
<dbReference type="EMBL" id="LXJU01000220">
    <property type="protein sequence ID" value="OGE46506.1"/>
    <property type="molecule type" value="Genomic_DNA"/>
</dbReference>
<evidence type="ECO:0008006" key="4">
    <source>
        <dbReference type="Google" id="ProtNLM"/>
    </source>
</evidence>
<dbReference type="GO" id="GO:0051285">
    <property type="term" value="C:cell cortex of cell tip"/>
    <property type="evidence" value="ECO:0007669"/>
    <property type="project" value="TreeGrafter"/>
</dbReference>
<dbReference type="Proteomes" id="UP000177622">
    <property type="component" value="Unassembled WGS sequence"/>
</dbReference>
<dbReference type="RefSeq" id="XP_022481977.1">
    <property type="nucleotide sequence ID" value="XM_022638167.1"/>
</dbReference>
<dbReference type="GO" id="GO:0005886">
    <property type="term" value="C:plasma membrane"/>
    <property type="evidence" value="ECO:0007669"/>
    <property type="project" value="InterPro"/>
</dbReference>
<dbReference type="Pfam" id="PF06687">
    <property type="entry name" value="SUR7"/>
    <property type="match status" value="1"/>
</dbReference>
<keyword evidence="1" id="KW-0472">Membrane</keyword>
<proteinExistence type="predicted"/>
<evidence type="ECO:0000256" key="1">
    <source>
        <dbReference type="SAM" id="Phobius"/>
    </source>
</evidence>
<dbReference type="InterPro" id="IPR052413">
    <property type="entry name" value="SUR7_domain"/>
</dbReference>
<dbReference type="PANTHER" id="PTHR28019">
    <property type="entry name" value="CELL MEMBRANE PROTEIN YLR413W-RELATED"/>
    <property type="match status" value="1"/>
</dbReference>
<evidence type="ECO:0000313" key="2">
    <source>
        <dbReference type="EMBL" id="OGE46506.1"/>
    </source>
</evidence>
<dbReference type="OrthoDB" id="4480814at2759"/>
<name>A0A1F5L0D9_PENAI</name>
<feature type="non-terminal residue" evidence="2">
    <location>
        <position position="239"/>
    </location>
</feature>
<keyword evidence="3" id="KW-1185">Reference proteome</keyword>
<sequence>MLVVFLAEGPTLFKNLKDFPKLHDLQIRDPFNIGNARIESEGTNAVEGVASSVDSSANEAIHEPTSAASSIIQAQVHDLKSHLPRYYFVGLWSYCKSKDGSEMVCSHPSTSFSFDLSALLDSTPIKVIDILPEIDQSLISGYRQLSLSAIRLYISGFVATTLTIILAGRKFFFSNGSKLLAIFCTLSSTLITTATILVMVLYGLFASVVKNNLQTYGVQVNFGAKMFITTWLALLFSIA</sequence>
<feature type="transmembrane region" description="Helical" evidence="1">
    <location>
        <begin position="150"/>
        <end position="167"/>
    </location>
</feature>
<dbReference type="GO" id="GO:0031505">
    <property type="term" value="P:fungal-type cell wall organization"/>
    <property type="evidence" value="ECO:0007669"/>
    <property type="project" value="TreeGrafter"/>
</dbReference>
<dbReference type="InterPro" id="IPR009571">
    <property type="entry name" value="SUR7/Rim9-like_fungi"/>
</dbReference>
<keyword evidence="1" id="KW-1133">Transmembrane helix</keyword>
<accession>A0A1F5L0D9</accession>
<dbReference type="GeneID" id="34582901"/>
<comment type="caution">
    <text evidence="2">The sequence shown here is derived from an EMBL/GenBank/DDBJ whole genome shotgun (WGS) entry which is preliminary data.</text>
</comment>
<dbReference type="Gene3D" id="1.20.140.150">
    <property type="match status" value="1"/>
</dbReference>
<evidence type="ECO:0000313" key="3">
    <source>
        <dbReference type="Proteomes" id="UP000177622"/>
    </source>
</evidence>
<organism evidence="2 3">
    <name type="scientific">Penicillium arizonense</name>
    <dbReference type="NCBI Taxonomy" id="1835702"/>
    <lineage>
        <taxon>Eukaryota</taxon>
        <taxon>Fungi</taxon>
        <taxon>Dikarya</taxon>
        <taxon>Ascomycota</taxon>
        <taxon>Pezizomycotina</taxon>
        <taxon>Eurotiomycetes</taxon>
        <taxon>Eurotiomycetidae</taxon>
        <taxon>Eurotiales</taxon>
        <taxon>Aspergillaceae</taxon>
        <taxon>Penicillium</taxon>
    </lineage>
</organism>
<keyword evidence="1" id="KW-0812">Transmembrane</keyword>
<gene>
    <name evidence="2" type="ORF">PENARI_c220G05583</name>
</gene>
<dbReference type="AlphaFoldDB" id="A0A1F5L0D9"/>
<reference evidence="2 3" key="1">
    <citation type="journal article" date="2016" name="Sci. Rep.">
        <title>Penicillium arizonense, a new, genome sequenced fungal species, reveals a high chemical diversity in secreted metabolites.</title>
        <authorList>
            <person name="Grijseels S."/>
            <person name="Nielsen J.C."/>
            <person name="Randelovic M."/>
            <person name="Nielsen J."/>
            <person name="Nielsen K.F."/>
            <person name="Workman M."/>
            <person name="Frisvad J.C."/>
        </authorList>
    </citation>
    <scope>NUCLEOTIDE SEQUENCE [LARGE SCALE GENOMIC DNA]</scope>
    <source>
        <strain evidence="2 3">CBS 141311</strain>
    </source>
</reference>
<feature type="transmembrane region" description="Helical" evidence="1">
    <location>
        <begin position="216"/>
        <end position="238"/>
    </location>
</feature>
<dbReference type="PANTHER" id="PTHR28019:SF2">
    <property type="entry name" value="CELL MEMBRANE PROTEIN YLR413W-RELATED"/>
    <property type="match status" value="1"/>
</dbReference>